<name>A0A1G6XBI0_9ACTN</name>
<feature type="signal peptide" evidence="2">
    <location>
        <begin position="1"/>
        <end position="27"/>
    </location>
</feature>
<dbReference type="AlphaFoldDB" id="A0A1G6XBI0"/>
<sequence length="203" mass="20519">MPRNAPAALAAAFLALGLTACTGGGSADDGPDEAPGTADERAAELVEWAEAFCAAPEAIPTLLYVPFTAAAHNTPTTDEDRQPLIDALADADQALADAMAAADTVPPGPAPEAEAALAQYRADLEETRGTLAEYAEIAPVYASADLEGLYMLAGMDVMNLPYSLMMAETYLTEPDLAEAAANAPACGGGPGAEEPSGSASDST</sequence>
<accession>A0A1G6XBI0</accession>
<organism evidence="3 4">
    <name type="scientific">Glycomyces harbinensis</name>
    <dbReference type="NCBI Taxonomy" id="58114"/>
    <lineage>
        <taxon>Bacteria</taxon>
        <taxon>Bacillati</taxon>
        <taxon>Actinomycetota</taxon>
        <taxon>Actinomycetes</taxon>
        <taxon>Glycomycetales</taxon>
        <taxon>Glycomycetaceae</taxon>
        <taxon>Glycomyces</taxon>
    </lineage>
</organism>
<feature type="compositionally biased region" description="Low complexity" evidence="1">
    <location>
        <begin position="192"/>
        <end position="203"/>
    </location>
</feature>
<evidence type="ECO:0000256" key="2">
    <source>
        <dbReference type="SAM" id="SignalP"/>
    </source>
</evidence>
<proteinExistence type="predicted"/>
<dbReference type="PROSITE" id="PS51257">
    <property type="entry name" value="PROKAR_LIPOPROTEIN"/>
    <property type="match status" value="1"/>
</dbReference>
<evidence type="ECO:0000313" key="4">
    <source>
        <dbReference type="Proteomes" id="UP000198949"/>
    </source>
</evidence>
<reference evidence="4" key="1">
    <citation type="submission" date="2016-10" db="EMBL/GenBank/DDBJ databases">
        <authorList>
            <person name="Varghese N."/>
            <person name="Submissions S."/>
        </authorList>
    </citation>
    <scope>NUCLEOTIDE SEQUENCE [LARGE SCALE GENOMIC DNA]</scope>
    <source>
        <strain evidence="4">CGMCC 4.3516</strain>
    </source>
</reference>
<feature type="chain" id="PRO_5011534560" evidence="2">
    <location>
        <begin position="28"/>
        <end position="203"/>
    </location>
</feature>
<keyword evidence="2" id="KW-0732">Signal</keyword>
<evidence type="ECO:0000256" key="1">
    <source>
        <dbReference type="SAM" id="MobiDB-lite"/>
    </source>
</evidence>
<dbReference type="RefSeq" id="WP_091035202.1">
    <property type="nucleotide sequence ID" value="NZ_FNAD01000007.1"/>
</dbReference>
<protein>
    <submittedName>
        <fullName evidence="3">Uncharacterized protein</fullName>
    </submittedName>
</protein>
<evidence type="ECO:0000313" key="3">
    <source>
        <dbReference type="EMBL" id="SDD75441.1"/>
    </source>
</evidence>
<feature type="region of interest" description="Disordered" evidence="1">
    <location>
        <begin position="181"/>
        <end position="203"/>
    </location>
</feature>
<dbReference type="Proteomes" id="UP000198949">
    <property type="component" value="Unassembled WGS sequence"/>
</dbReference>
<keyword evidence="4" id="KW-1185">Reference proteome</keyword>
<dbReference type="EMBL" id="FNAD01000007">
    <property type="protein sequence ID" value="SDD75441.1"/>
    <property type="molecule type" value="Genomic_DNA"/>
</dbReference>
<gene>
    <name evidence="3" type="ORF">SAMN05216270_10779</name>
</gene>